<evidence type="ECO:0000313" key="1">
    <source>
        <dbReference type="EMBL" id="MBB5778725.1"/>
    </source>
</evidence>
<dbReference type="RefSeq" id="WP_185072132.1">
    <property type="nucleotide sequence ID" value="NZ_JACHMB010000001.1"/>
</dbReference>
<protein>
    <submittedName>
        <fullName evidence="1">Uncharacterized protein</fullName>
    </submittedName>
</protein>
<evidence type="ECO:0000313" key="2">
    <source>
        <dbReference type="Proteomes" id="UP000579153"/>
    </source>
</evidence>
<proteinExistence type="predicted"/>
<keyword evidence="2" id="KW-1185">Reference proteome</keyword>
<reference evidence="1 2" key="1">
    <citation type="submission" date="2020-08" db="EMBL/GenBank/DDBJ databases">
        <title>Sequencing the genomes of 1000 actinobacteria strains.</title>
        <authorList>
            <person name="Klenk H.-P."/>
        </authorList>
    </citation>
    <scope>NUCLEOTIDE SEQUENCE [LARGE SCALE GENOMIC DNA]</scope>
    <source>
        <strain evidence="1 2">DSM 45507</strain>
    </source>
</reference>
<organism evidence="1 2">
    <name type="scientific">Nonomuraea jabiensis</name>
    <dbReference type="NCBI Taxonomy" id="882448"/>
    <lineage>
        <taxon>Bacteria</taxon>
        <taxon>Bacillati</taxon>
        <taxon>Actinomycetota</taxon>
        <taxon>Actinomycetes</taxon>
        <taxon>Streptosporangiales</taxon>
        <taxon>Streptosporangiaceae</taxon>
        <taxon>Nonomuraea</taxon>
    </lineage>
</organism>
<dbReference type="AlphaFoldDB" id="A0A7W9G7M1"/>
<sequence length="57" mass="6364">MIRALNKLGDRLLDKFLPSANASAACWTDWCCQGKFCRTCCYHDSTGTTNCGSFDYC</sequence>
<gene>
    <name evidence="1" type="ORF">HD596_005481</name>
</gene>
<dbReference type="EMBL" id="JACHMB010000001">
    <property type="protein sequence ID" value="MBB5778725.1"/>
    <property type="molecule type" value="Genomic_DNA"/>
</dbReference>
<dbReference type="PROSITE" id="PS51257">
    <property type="entry name" value="PROKAR_LIPOPROTEIN"/>
    <property type="match status" value="1"/>
</dbReference>
<accession>A0A7W9G7M1</accession>
<name>A0A7W9G7M1_9ACTN</name>
<dbReference type="Proteomes" id="UP000579153">
    <property type="component" value="Unassembled WGS sequence"/>
</dbReference>
<comment type="caution">
    <text evidence="1">The sequence shown here is derived from an EMBL/GenBank/DDBJ whole genome shotgun (WGS) entry which is preliminary data.</text>
</comment>